<dbReference type="AlphaFoldDB" id="A0A518AQ80"/>
<dbReference type="SUPFAM" id="SSF53822">
    <property type="entry name" value="Periplasmic binding protein-like I"/>
    <property type="match status" value="1"/>
</dbReference>
<dbReference type="GO" id="GO:0003700">
    <property type="term" value="F:DNA-binding transcription factor activity"/>
    <property type="evidence" value="ECO:0007669"/>
    <property type="project" value="InterPro"/>
</dbReference>
<dbReference type="InterPro" id="IPR028082">
    <property type="entry name" value="Peripla_BP_I"/>
</dbReference>
<dbReference type="RefSeq" id="WP_145247670.1">
    <property type="nucleotide sequence ID" value="NZ_CP036278.1"/>
</dbReference>
<dbReference type="PANTHER" id="PTHR30146">
    <property type="entry name" value="LACI-RELATED TRANSCRIPTIONAL REPRESSOR"/>
    <property type="match status" value="1"/>
</dbReference>
<feature type="domain" description="HTH gntR-type" evidence="4">
    <location>
        <begin position="12"/>
        <end position="80"/>
    </location>
</feature>
<dbReference type="Pfam" id="PF13377">
    <property type="entry name" value="Peripla_BP_3"/>
    <property type="match status" value="1"/>
</dbReference>
<dbReference type="SMART" id="SM00345">
    <property type="entry name" value="HTH_GNTR"/>
    <property type="match status" value="1"/>
</dbReference>
<dbReference type="InterPro" id="IPR046335">
    <property type="entry name" value="LacI/GalR-like_sensor"/>
</dbReference>
<dbReference type="OrthoDB" id="269117at2"/>
<protein>
    <submittedName>
        <fullName evidence="5">Catabolite control protein A</fullName>
    </submittedName>
</protein>
<gene>
    <name evidence="5" type="primary">ccpA</name>
    <name evidence="5" type="ORF">Pan181_30920</name>
</gene>
<dbReference type="CDD" id="cd06267">
    <property type="entry name" value="PBP1_LacI_sugar_binding-like"/>
    <property type="match status" value="1"/>
</dbReference>
<name>A0A518AQ80_9BACT</name>
<evidence type="ECO:0000256" key="3">
    <source>
        <dbReference type="ARBA" id="ARBA00023163"/>
    </source>
</evidence>
<dbReference type="GO" id="GO:0000976">
    <property type="term" value="F:transcription cis-regulatory region binding"/>
    <property type="evidence" value="ECO:0007669"/>
    <property type="project" value="TreeGrafter"/>
</dbReference>
<dbReference type="InterPro" id="IPR036388">
    <property type="entry name" value="WH-like_DNA-bd_sf"/>
</dbReference>
<dbReference type="InterPro" id="IPR036390">
    <property type="entry name" value="WH_DNA-bd_sf"/>
</dbReference>
<evidence type="ECO:0000259" key="4">
    <source>
        <dbReference type="PROSITE" id="PS50949"/>
    </source>
</evidence>
<evidence type="ECO:0000256" key="2">
    <source>
        <dbReference type="ARBA" id="ARBA00023125"/>
    </source>
</evidence>
<dbReference type="Pfam" id="PF00392">
    <property type="entry name" value="GntR"/>
    <property type="match status" value="1"/>
</dbReference>
<keyword evidence="3" id="KW-0804">Transcription</keyword>
<sequence length="400" mass="43399">MGANTFRDTTRTTKYAKLRDLISDQIATGTLSKGDFLPSEPVLAKRFEISRSTVRQAIAELETDGLVERIPGKGTLVLQSSALAPPRPMPSAASRPTVPPTVSATPQALSVFTVVLPELKTGHYPALVQHFEQAASDLMRQTIFCTTGNDVRRQGDIILQLIDKRVAGVALSPPTVGAVPTHQIRQLQLNGIPVVLLHRGVTGITAPIIEIPYETVAERAAEVLLEQGHRRIAFIGSHASASTERYRHSFAKTLEAHGASLPEELVWIGNQSIAEAGTPNSQRLNEVEVAFDKMMALPGDRRPTAAFDPWDADAEAIYLTLLQRGMSIPKDFSIISFGGASGTGTLSSRISSITLDEHHFALKAVELLENMVKGDLRLNDDSRFLADLGFRKGETLKSVN</sequence>
<evidence type="ECO:0000313" key="6">
    <source>
        <dbReference type="Proteomes" id="UP000315750"/>
    </source>
</evidence>
<organism evidence="5 6">
    <name type="scientific">Aeoliella mucimassa</name>
    <dbReference type="NCBI Taxonomy" id="2527972"/>
    <lineage>
        <taxon>Bacteria</taxon>
        <taxon>Pseudomonadati</taxon>
        <taxon>Planctomycetota</taxon>
        <taxon>Planctomycetia</taxon>
        <taxon>Pirellulales</taxon>
        <taxon>Lacipirellulaceae</taxon>
        <taxon>Aeoliella</taxon>
    </lineage>
</organism>
<dbReference type="SUPFAM" id="SSF46785">
    <property type="entry name" value="Winged helix' DNA-binding domain"/>
    <property type="match status" value="1"/>
</dbReference>
<dbReference type="KEGG" id="amuc:Pan181_30920"/>
<dbReference type="PROSITE" id="PS50949">
    <property type="entry name" value="HTH_GNTR"/>
    <property type="match status" value="1"/>
</dbReference>
<evidence type="ECO:0000256" key="1">
    <source>
        <dbReference type="ARBA" id="ARBA00023015"/>
    </source>
</evidence>
<dbReference type="Gene3D" id="3.40.50.2300">
    <property type="match status" value="2"/>
</dbReference>
<proteinExistence type="predicted"/>
<keyword evidence="6" id="KW-1185">Reference proteome</keyword>
<dbReference type="PRINTS" id="PR00035">
    <property type="entry name" value="HTHGNTR"/>
</dbReference>
<dbReference type="InterPro" id="IPR000524">
    <property type="entry name" value="Tscrpt_reg_HTH_GntR"/>
</dbReference>
<evidence type="ECO:0000313" key="5">
    <source>
        <dbReference type="EMBL" id="QDU56880.1"/>
    </source>
</evidence>
<dbReference type="CDD" id="cd07377">
    <property type="entry name" value="WHTH_GntR"/>
    <property type="match status" value="1"/>
</dbReference>
<reference evidence="5 6" key="1">
    <citation type="submission" date="2019-02" db="EMBL/GenBank/DDBJ databases">
        <title>Deep-cultivation of Planctomycetes and their phenomic and genomic characterization uncovers novel biology.</title>
        <authorList>
            <person name="Wiegand S."/>
            <person name="Jogler M."/>
            <person name="Boedeker C."/>
            <person name="Pinto D."/>
            <person name="Vollmers J."/>
            <person name="Rivas-Marin E."/>
            <person name="Kohn T."/>
            <person name="Peeters S.H."/>
            <person name="Heuer A."/>
            <person name="Rast P."/>
            <person name="Oberbeckmann S."/>
            <person name="Bunk B."/>
            <person name="Jeske O."/>
            <person name="Meyerdierks A."/>
            <person name="Storesund J.E."/>
            <person name="Kallscheuer N."/>
            <person name="Luecker S."/>
            <person name="Lage O.M."/>
            <person name="Pohl T."/>
            <person name="Merkel B.J."/>
            <person name="Hornburger P."/>
            <person name="Mueller R.-W."/>
            <person name="Bruemmer F."/>
            <person name="Labrenz M."/>
            <person name="Spormann A.M."/>
            <person name="Op den Camp H."/>
            <person name="Overmann J."/>
            <person name="Amann R."/>
            <person name="Jetten M.S.M."/>
            <person name="Mascher T."/>
            <person name="Medema M.H."/>
            <person name="Devos D.P."/>
            <person name="Kaster A.-K."/>
            <person name="Ovreas L."/>
            <person name="Rohde M."/>
            <person name="Galperin M.Y."/>
            <person name="Jogler C."/>
        </authorList>
    </citation>
    <scope>NUCLEOTIDE SEQUENCE [LARGE SCALE GENOMIC DNA]</scope>
    <source>
        <strain evidence="5 6">Pan181</strain>
    </source>
</reference>
<dbReference type="EMBL" id="CP036278">
    <property type="protein sequence ID" value="QDU56880.1"/>
    <property type="molecule type" value="Genomic_DNA"/>
</dbReference>
<keyword evidence="1" id="KW-0805">Transcription regulation</keyword>
<accession>A0A518AQ80</accession>
<keyword evidence="2" id="KW-0238">DNA-binding</keyword>
<dbReference type="Proteomes" id="UP000315750">
    <property type="component" value="Chromosome"/>
</dbReference>
<dbReference type="Gene3D" id="1.10.10.10">
    <property type="entry name" value="Winged helix-like DNA-binding domain superfamily/Winged helix DNA-binding domain"/>
    <property type="match status" value="1"/>
</dbReference>
<dbReference type="PANTHER" id="PTHR30146:SF109">
    <property type="entry name" value="HTH-TYPE TRANSCRIPTIONAL REGULATOR GALS"/>
    <property type="match status" value="1"/>
</dbReference>